<sequence>MNEVSDTYQVTIVGGGPVGLYLGLCLEQAGISYIILEKRSAPRPGSRSLGIHPVSLELFEKLNIVSNFIREGVKIQTGHAFVNTQKMGALSFEHCPKPYNFILALPQHRTESLLEQALTKRNPNALLRNAEVSTITKHSEHVEVTFDHNGKSHTLQSEYLVGCDGKNSLVRRQSEISFKGHHYPDTYIMGDFTDNTHFDSDAAIFLCDEGLIESFPLPNNRRRWVVKTADYIDYVSKEQLTSRVFNRISHSLSNTDHTMLSSFGVQKLIAHPIVKNRTILVGDAAHVISPIGGQGMNLGWLDARDLADTFPQVLGNTFQKDMILNQYQKRREHAANIAIRRAEMNMKLGRKTATQFVRKPLLALMLKPPISQLMANIFTMRGIEQWPF</sequence>
<comment type="caution">
    <text evidence="3">The sequence shown here is derived from an EMBL/GenBank/DDBJ whole genome shotgun (WGS) entry which is preliminary data.</text>
</comment>
<evidence type="ECO:0000313" key="4">
    <source>
        <dbReference type="Proteomes" id="UP000218831"/>
    </source>
</evidence>
<keyword evidence="1" id="KW-0560">Oxidoreductase</keyword>
<dbReference type="OrthoDB" id="9766816at2"/>
<dbReference type="RefSeq" id="WP_095606205.1">
    <property type="nucleotide sequence ID" value="NZ_NSKE01000005.1"/>
</dbReference>
<name>A0A2A2GAP9_9BACT</name>
<feature type="domain" description="FAD-binding" evidence="2">
    <location>
        <begin position="8"/>
        <end position="341"/>
    </location>
</feature>
<dbReference type="Gene3D" id="3.30.70.2450">
    <property type="match status" value="1"/>
</dbReference>
<dbReference type="InterPro" id="IPR050631">
    <property type="entry name" value="PheA/TfdB_FAD_monoxygenase"/>
</dbReference>
<protein>
    <submittedName>
        <fullName evidence="3">Oxidoreductase</fullName>
    </submittedName>
</protein>
<dbReference type="PANTHER" id="PTHR43476:SF3">
    <property type="entry name" value="FAD-BINDING MONOOXYGENASE"/>
    <property type="match status" value="1"/>
</dbReference>
<dbReference type="GO" id="GO:0019622">
    <property type="term" value="P:3-(3-hydroxy)phenylpropionate catabolic process"/>
    <property type="evidence" value="ECO:0007669"/>
    <property type="project" value="TreeGrafter"/>
</dbReference>
<gene>
    <name evidence="3" type="ORF">CK503_07625</name>
</gene>
<dbReference type="EMBL" id="NSKE01000005">
    <property type="protein sequence ID" value="PAU94074.1"/>
    <property type="molecule type" value="Genomic_DNA"/>
</dbReference>
<dbReference type="Pfam" id="PF01494">
    <property type="entry name" value="FAD_binding_3"/>
    <property type="match status" value="1"/>
</dbReference>
<dbReference type="AlphaFoldDB" id="A0A2A2GAP9"/>
<organism evidence="3 4">
    <name type="scientific">Fodinibius salipaludis</name>
    <dbReference type="NCBI Taxonomy" id="2032627"/>
    <lineage>
        <taxon>Bacteria</taxon>
        <taxon>Pseudomonadati</taxon>
        <taxon>Balneolota</taxon>
        <taxon>Balneolia</taxon>
        <taxon>Balneolales</taxon>
        <taxon>Balneolaceae</taxon>
        <taxon>Fodinibius</taxon>
    </lineage>
</organism>
<reference evidence="3 4" key="1">
    <citation type="submission" date="2017-08" db="EMBL/GenBank/DDBJ databases">
        <title>Aliifodinibius alkalisoli sp. nov., isolated from saline alkaline soil.</title>
        <authorList>
            <person name="Liu D."/>
            <person name="Zhang G."/>
        </authorList>
    </citation>
    <scope>NUCLEOTIDE SEQUENCE [LARGE SCALE GENOMIC DNA]</scope>
    <source>
        <strain evidence="3 4">WN023</strain>
    </source>
</reference>
<evidence type="ECO:0000256" key="1">
    <source>
        <dbReference type="ARBA" id="ARBA00023002"/>
    </source>
</evidence>
<accession>A0A2A2GAP9</accession>
<dbReference type="InterPro" id="IPR036188">
    <property type="entry name" value="FAD/NAD-bd_sf"/>
</dbReference>
<dbReference type="Proteomes" id="UP000218831">
    <property type="component" value="Unassembled WGS sequence"/>
</dbReference>
<proteinExistence type="predicted"/>
<dbReference type="PANTHER" id="PTHR43476">
    <property type="entry name" value="3-(3-HYDROXY-PHENYL)PROPIONATE/3-HYDROXYCINNAMIC ACID HYDROXYLASE"/>
    <property type="match status" value="1"/>
</dbReference>
<evidence type="ECO:0000259" key="2">
    <source>
        <dbReference type="Pfam" id="PF01494"/>
    </source>
</evidence>
<dbReference type="GO" id="GO:0071949">
    <property type="term" value="F:FAD binding"/>
    <property type="evidence" value="ECO:0007669"/>
    <property type="project" value="InterPro"/>
</dbReference>
<dbReference type="GO" id="GO:0008688">
    <property type="term" value="F:3-(3-hydroxyphenyl)propionate hydroxylase activity"/>
    <property type="evidence" value="ECO:0007669"/>
    <property type="project" value="TreeGrafter"/>
</dbReference>
<dbReference type="InterPro" id="IPR002938">
    <property type="entry name" value="FAD-bd"/>
</dbReference>
<dbReference type="SUPFAM" id="SSF51905">
    <property type="entry name" value="FAD/NAD(P)-binding domain"/>
    <property type="match status" value="1"/>
</dbReference>
<keyword evidence="4" id="KW-1185">Reference proteome</keyword>
<dbReference type="PRINTS" id="PR00420">
    <property type="entry name" value="RNGMNOXGNASE"/>
</dbReference>
<dbReference type="Gene3D" id="3.50.50.60">
    <property type="entry name" value="FAD/NAD(P)-binding domain"/>
    <property type="match status" value="1"/>
</dbReference>
<evidence type="ECO:0000313" key="3">
    <source>
        <dbReference type="EMBL" id="PAU94074.1"/>
    </source>
</evidence>